<dbReference type="EMBL" id="FOAZ01000020">
    <property type="protein sequence ID" value="SEM20424.1"/>
    <property type="molecule type" value="Genomic_DNA"/>
</dbReference>
<evidence type="ECO:0000313" key="2">
    <source>
        <dbReference type="Proteomes" id="UP000183015"/>
    </source>
</evidence>
<sequence length="63" mass="7163">MEPREDHVDPAVEAGRARFRTLPQRIRLEDTFVSVPASTPSPGRDSFDHDEWLARNAWCGSLL</sequence>
<organism evidence="1 2">
    <name type="scientific">Streptacidiphilus jiangxiensis</name>
    <dbReference type="NCBI Taxonomy" id="235985"/>
    <lineage>
        <taxon>Bacteria</taxon>
        <taxon>Bacillati</taxon>
        <taxon>Actinomycetota</taxon>
        <taxon>Actinomycetes</taxon>
        <taxon>Kitasatosporales</taxon>
        <taxon>Streptomycetaceae</taxon>
        <taxon>Streptacidiphilus</taxon>
    </lineage>
</organism>
<proteinExistence type="predicted"/>
<name>A0A1H7WGD7_STRJI</name>
<dbReference type="OrthoDB" id="3638127at2"/>
<evidence type="ECO:0000313" key="1">
    <source>
        <dbReference type="EMBL" id="SEM20424.1"/>
    </source>
</evidence>
<dbReference type="RefSeq" id="WP_042446654.1">
    <property type="nucleotide sequence ID" value="NZ_BBPN01000011.1"/>
</dbReference>
<keyword evidence="2" id="KW-1185">Reference proteome</keyword>
<dbReference type="STRING" id="235985.SAMN05414137_120139"/>
<accession>A0A1H7WGD7</accession>
<protein>
    <submittedName>
        <fullName evidence="1">Uncharacterized protein</fullName>
    </submittedName>
</protein>
<dbReference type="AlphaFoldDB" id="A0A1H7WGD7"/>
<dbReference type="Proteomes" id="UP000183015">
    <property type="component" value="Unassembled WGS sequence"/>
</dbReference>
<gene>
    <name evidence="1" type="ORF">SAMN05414137_120139</name>
</gene>
<reference evidence="2" key="1">
    <citation type="submission" date="2016-10" db="EMBL/GenBank/DDBJ databases">
        <authorList>
            <person name="Varghese N."/>
        </authorList>
    </citation>
    <scope>NUCLEOTIDE SEQUENCE [LARGE SCALE GENOMIC DNA]</scope>
    <source>
        <strain evidence="2">DSM 45096 / BCRC 16803 / CGMCC 4.1857 / CIP 109030 / JCM 12277 / KCTC 19219 / NBRC 100920 / 33214</strain>
    </source>
</reference>